<dbReference type="InterPro" id="IPR014030">
    <property type="entry name" value="Ketoacyl_synth_N"/>
</dbReference>
<feature type="non-terminal residue" evidence="3">
    <location>
        <position position="252"/>
    </location>
</feature>
<dbReference type="PROSITE" id="PS00606">
    <property type="entry name" value="KS3_1"/>
    <property type="match status" value="1"/>
</dbReference>
<dbReference type="Pfam" id="PF00109">
    <property type="entry name" value="ketoacyl-synt"/>
    <property type="match status" value="1"/>
</dbReference>
<sequence>MRDPGGGSGAPPIAVVGMSALFPGAGDLDTFWRNIAGGVDAIRALPRDRFDVDDYFPPERPPAVPGARPGAGAAPAGAADGFYCRRGGFVDEFATFDPTAFGLVPNSVDWAEPDQLLALRLAAEAITDAGGPDGLGDAERVGVVLGRGGYVGSGVARLEQRVRTSRQLVTTLREVLPDLPADAVERVREAFVAQLGPARPEASIGLVPNLAASRIANRLDLRGPAYTVDAACASSLIAVEMAMRDLGSGRTD</sequence>
<keyword evidence="1" id="KW-0808">Transferase</keyword>
<protein>
    <submittedName>
        <fullName evidence="3">Beta-ketoacyl synthase</fullName>
    </submittedName>
</protein>
<gene>
    <name evidence="3" type="ORF">E7Y31_09515</name>
</gene>
<dbReference type="Gene3D" id="3.40.47.10">
    <property type="match status" value="1"/>
</dbReference>
<comment type="caution">
    <text evidence="3">The sequence shown here is derived from an EMBL/GenBank/DDBJ whole genome shotgun (WGS) entry which is preliminary data.</text>
</comment>
<organism evidence="3 4">
    <name type="scientific">Candidatus Frankia alpina</name>
    <dbReference type="NCBI Taxonomy" id="2699483"/>
    <lineage>
        <taxon>Bacteria</taxon>
        <taxon>Bacillati</taxon>
        <taxon>Actinomycetota</taxon>
        <taxon>Actinomycetes</taxon>
        <taxon>Frankiales</taxon>
        <taxon>Frankiaceae</taxon>
        <taxon>Frankia</taxon>
    </lineage>
</organism>
<evidence type="ECO:0000313" key="4">
    <source>
        <dbReference type="Proteomes" id="UP000305282"/>
    </source>
</evidence>
<reference evidence="3 4" key="1">
    <citation type="submission" date="2019-04" db="EMBL/GenBank/DDBJ databases">
        <title>Draft genome sequences for three unisolated Alnus-infective Frankia Sp+ strains, AgTrS, AiOr and AvVan, the first sequenced Frankia strains able to sporulate in-planta.</title>
        <authorList>
            <person name="Bethencourt L."/>
            <person name="Vautrin F."/>
            <person name="Taib N."/>
            <person name="Dubost A."/>
            <person name="Castro-Garcia L."/>
            <person name="Imbaud O."/>
            <person name="Abrouk D."/>
            <person name="Fournier P."/>
            <person name="Briolay J."/>
            <person name="Nguyen A."/>
            <person name="Normand P."/>
            <person name="Fernandez M.P."/>
            <person name="Brochier-Armanet C."/>
            <person name="Herrera-Belaroussi A."/>
        </authorList>
    </citation>
    <scope>NUCLEOTIDE SEQUENCE [LARGE SCALE GENOMIC DNA]</scope>
    <source>
        <strain evidence="3 4">AvVan</strain>
    </source>
</reference>
<dbReference type="PANTHER" id="PTHR43775:SF51">
    <property type="entry name" value="INACTIVE PHENOLPHTHIOCEROL SYNTHESIS POLYKETIDE SYNTHASE TYPE I PKS1-RELATED"/>
    <property type="match status" value="1"/>
</dbReference>
<proteinExistence type="predicted"/>
<dbReference type="PROSITE" id="PS52004">
    <property type="entry name" value="KS3_2"/>
    <property type="match status" value="1"/>
</dbReference>
<dbReference type="RefSeq" id="WP_268903826.1">
    <property type="nucleotide sequence ID" value="NZ_SSXH01000181.1"/>
</dbReference>
<dbReference type="PANTHER" id="PTHR43775">
    <property type="entry name" value="FATTY ACID SYNTHASE"/>
    <property type="match status" value="1"/>
</dbReference>
<dbReference type="GO" id="GO:0004315">
    <property type="term" value="F:3-oxoacyl-[acyl-carrier-protein] synthase activity"/>
    <property type="evidence" value="ECO:0007669"/>
    <property type="project" value="InterPro"/>
</dbReference>
<dbReference type="EMBL" id="SSXH01000181">
    <property type="protein sequence ID" value="THJ74757.1"/>
    <property type="molecule type" value="Genomic_DNA"/>
</dbReference>
<evidence type="ECO:0000313" key="3">
    <source>
        <dbReference type="EMBL" id="THJ74757.1"/>
    </source>
</evidence>
<accession>A0A4S5EQR0</accession>
<name>A0A4S5EQR0_9ACTN</name>
<feature type="domain" description="Ketosynthase family 3 (KS3)" evidence="2">
    <location>
        <begin position="10"/>
        <end position="252"/>
    </location>
</feature>
<dbReference type="InterPro" id="IPR020841">
    <property type="entry name" value="PKS_Beta-ketoAc_synthase_dom"/>
</dbReference>
<evidence type="ECO:0000259" key="2">
    <source>
        <dbReference type="PROSITE" id="PS52004"/>
    </source>
</evidence>
<dbReference type="SUPFAM" id="SSF53901">
    <property type="entry name" value="Thiolase-like"/>
    <property type="match status" value="1"/>
</dbReference>
<dbReference type="Proteomes" id="UP000305282">
    <property type="component" value="Unassembled WGS sequence"/>
</dbReference>
<dbReference type="InterPro" id="IPR050091">
    <property type="entry name" value="PKS_NRPS_Biosynth_Enz"/>
</dbReference>
<dbReference type="GO" id="GO:0006633">
    <property type="term" value="P:fatty acid biosynthetic process"/>
    <property type="evidence" value="ECO:0007669"/>
    <property type="project" value="InterPro"/>
</dbReference>
<dbReference type="AlphaFoldDB" id="A0A4S5EQR0"/>
<dbReference type="InterPro" id="IPR016039">
    <property type="entry name" value="Thiolase-like"/>
</dbReference>
<keyword evidence="4" id="KW-1185">Reference proteome</keyword>
<dbReference type="GO" id="GO:0004312">
    <property type="term" value="F:fatty acid synthase activity"/>
    <property type="evidence" value="ECO:0007669"/>
    <property type="project" value="TreeGrafter"/>
</dbReference>
<evidence type="ECO:0000256" key="1">
    <source>
        <dbReference type="ARBA" id="ARBA00022679"/>
    </source>
</evidence>
<dbReference type="SMART" id="SM00825">
    <property type="entry name" value="PKS_KS"/>
    <property type="match status" value="1"/>
</dbReference>
<dbReference type="InterPro" id="IPR018201">
    <property type="entry name" value="Ketoacyl_synth_AS"/>
</dbReference>